<protein>
    <recommendedName>
        <fullName evidence="3">Urease accessory protein UreF</fullName>
    </recommendedName>
</protein>
<dbReference type="EMBL" id="MCRJ01000008">
    <property type="protein sequence ID" value="ODN72049.1"/>
    <property type="molecule type" value="Genomic_DNA"/>
</dbReference>
<name>A0A1E3H6T6_9HYPH</name>
<dbReference type="PANTHER" id="PTHR33620">
    <property type="entry name" value="UREASE ACCESSORY PROTEIN F"/>
    <property type="match status" value="1"/>
</dbReference>
<comment type="subunit">
    <text evidence="3">UreD, UreF and UreG form a complex that acts as a GTP-hydrolysis-dependent molecular chaperone, activating the urease apoprotein by helping to assemble the nickel containing metallocenter of UreC. The UreE protein probably delivers the nickel.</text>
</comment>
<dbReference type="AlphaFoldDB" id="A0A1E3H6T6"/>
<dbReference type="PANTHER" id="PTHR33620:SF1">
    <property type="entry name" value="UREASE ACCESSORY PROTEIN F"/>
    <property type="match status" value="1"/>
</dbReference>
<gene>
    <name evidence="3 4" type="primary">ureF</name>
    <name evidence="4" type="ORF">A6302_00564</name>
</gene>
<evidence type="ECO:0000256" key="1">
    <source>
        <dbReference type="ARBA" id="ARBA00022988"/>
    </source>
</evidence>
<evidence type="ECO:0000313" key="4">
    <source>
        <dbReference type="EMBL" id="ODN72049.1"/>
    </source>
</evidence>
<reference evidence="4 5" key="1">
    <citation type="submission" date="2016-07" db="EMBL/GenBank/DDBJ databases">
        <title>Draft Genome Sequence of Methylobrevis pamukkalensis PK2.</title>
        <authorList>
            <person name="Vasilenko O.V."/>
            <person name="Doronina N.V."/>
            <person name="Shmareva M.N."/>
            <person name="Tarlachkov S.V."/>
            <person name="Mustakhimov I."/>
            <person name="Trotsenko Y.A."/>
        </authorList>
    </citation>
    <scope>NUCLEOTIDE SEQUENCE [LARGE SCALE GENOMIC DNA]</scope>
    <source>
        <strain evidence="4 5">PK2</strain>
    </source>
</reference>
<keyword evidence="5" id="KW-1185">Reference proteome</keyword>
<proteinExistence type="inferred from homology"/>
<dbReference type="Pfam" id="PF01730">
    <property type="entry name" value="UreF"/>
    <property type="match status" value="1"/>
</dbReference>
<dbReference type="OrthoDB" id="9798772at2"/>
<dbReference type="HAMAP" id="MF_01385">
    <property type="entry name" value="UreF"/>
    <property type="match status" value="1"/>
</dbReference>
<dbReference type="Proteomes" id="UP000094622">
    <property type="component" value="Unassembled WGS sequence"/>
</dbReference>
<dbReference type="Gene3D" id="1.10.4190.10">
    <property type="entry name" value="Urease accessory protein UreF"/>
    <property type="match status" value="1"/>
</dbReference>
<keyword evidence="2 3" id="KW-0143">Chaperone</keyword>
<dbReference type="PATRIC" id="fig|1439726.3.peg.596"/>
<comment type="function">
    <text evidence="3">Required for maturation of urease via the functional incorporation of the urease nickel metallocenter.</text>
</comment>
<evidence type="ECO:0000256" key="2">
    <source>
        <dbReference type="ARBA" id="ARBA00023186"/>
    </source>
</evidence>
<dbReference type="InterPro" id="IPR038277">
    <property type="entry name" value="UreF_sf"/>
</dbReference>
<sequence>MSPEVVGSGGLLRLLTWLSPAFPVGAFTYSHGLEWAIEAGDVTDAGSLEAWLSDVLRFGAGRSDMILFARAFDAAAHADLDGLREIAELGHALGPSRERRLEASAQGRAFADTVRRTWGAPTLDWLMSADLPLVYPVAVAVACADHGVPPVPGMTATLSAFAANVVSAAVRAVPLGQTDGQRLIARLEPVIAAVVDEARHGTLDDVGGAALAADIASMKHETQYTRLFRS</sequence>
<comment type="subcellular location">
    <subcellularLocation>
        <location evidence="3">Cytoplasm</location>
    </subcellularLocation>
</comment>
<dbReference type="RefSeq" id="WP_069305715.1">
    <property type="nucleotide sequence ID" value="NZ_MCRJ01000008.1"/>
</dbReference>
<dbReference type="PIRSF" id="PIRSF009467">
    <property type="entry name" value="Ureas_acces_UreF"/>
    <property type="match status" value="1"/>
</dbReference>
<accession>A0A1E3H6T6</accession>
<evidence type="ECO:0000256" key="3">
    <source>
        <dbReference type="HAMAP-Rule" id="MF_01385"/>
    </source>
</evidence>
<keyword evidence="3" id="KW-0963">Cytoplasm</keyword>
<comment type="similarity">
    <text evidence="3">Belongs to the UreF family.</text>
</comment>
<keyword evidence="1 3" id="KW-0996">Nickel insertion</keyword>
<evidence type="ECO:0000313" key="5">
    <source>
        <dbReference type="Proteomes" id="UP000094622"/>
    </source>
</evidence>
<dbReference type="GO" id="GO:0005737">
    <property type="term" value="C:cytoplasm"/>
    <property type="evidence" value="ECO:0007669"/>
    <property type="project" value="UniProtKB-SubCell"/>
</dbReference>
<comment type="caution">
    <text evidence="4">The sequence shown here is derived from an EMBL/GenBank/DDBJ whole genome shotgun (WGS) entry which is preliminary data.</text>
</comment>
<dbReference type="InterPro" id="IPR002639">
    <property type="entry name" value="UreF"/>
</dbReference>
<dbReference type="GO" id="GO:0016151">
    <property type="term" value="F:nickel cation binding"/>
    <property type="evidence" value="ECO:0007669"/>
    <property type="project" value="UniProtKB-UniRule"/>
</dbReference>
<organism evidence="4 5">
    <name type="scientific">Methylobrevis pamukkalensis</name>
    <dbReference type="NCBI Taxonomy" id="1439726"/>
    <lineage>
        <taxon>Bacteria</taxon>
        <taxon>Pseudomonadati</taxon>
        <taxon>Pseudomonadota</taxon>
        <taxon>Alphaproteobacteria</taxon>
        <taxon>Hyphomicrobiales</taxon>
        <taxon>Pleomorphomonadaceae</taxon>
        <taxon>Methylobrevis</taxon>
    </lineage>
</organism>